<keyword evidence="3" id="KW-1185">Reference proteome</keyword>
<feature type="chain" id="PRO_5012420632" evidence="1">
    <location>
        <begin position="34"/>
        <end position="536"/>
    </location>
</feature>
<reference evidence="2 3" key="1">
    <citation type="submission" date="2015-12" db="EMBL/GenBank/DDBJ databases">
        <title>The genome of Folsomia candida.</title>
        <authorList>
            <person name="Faddeeva A."/>
            <person name="Derks M.F."/>
            <person name="Anvar Y."/>
            <person name="Smit S."/>
            <person name="Van Straalen N."/>
            <person name="Roelofs D."/>
        </authorList>
    </citation>
    <scope>NUCLEOTIDE SEQUENCE [LARGE SCALE GENOMIC DNA]</scope>
    <source>
        <strain evidence="2 3">VU population</strain>
        <tissue evidence="2">Whole body</tissue>
    </source>
</reference>
<protein>
    <submittedName>
        <fullName evidence="2">Uncharacterized protein</fullName>
    </submittedName>
</protein>
<evidence type="ECO:0000313" key="3">
    <source>
        <dbReference type="Proteomes" id="UP000198287"/>
    </source>
</evidence>
<proteinExistence type="predicted"/>
<evidence type="ECO:0000256" key="1">
    <source>
        <dbReference type="SAM" id="SignalP"/>
    </source>
</evidence>
<evidence type="ECO:0000313" key="2">
    <source>
        <dbReference type="EMBL" id="OXA61319.1"/>
    </source>
</evidence>
<organism evidence="2 3">
    <name type="scientific">Folsomia candida</name>
    <name type="common">Springtail</name>
    <dbReference type="NCBI Taxonomy" id="158441"/>
    <lineage>
        <taxon>Eukaryota</taxon>
        <taxon>Metazoa</taxon>
        <taxon>Ecdysozoa</taxon>
        <taxon>Arthropoda</taxon>
        <taxon>Hexapoda</taxon>
        <taxon>Collembola</taxon>
        <taxon>Entomobryomorpha</taxon>
        <taxon>Isotomoidea</taxon>
        <taxon>Isotomidae</taxon>
        <taxon>Proisotominae</taxon>
        <taxon>Folsomia</taxon>
    </lineage>
</organism>
<feature type="signal peptide" evidence="1">
    <location>
        <begin position="1"/>
        <end position="33"/>
    </location>
</feature>
<dbReference type="AlphaFoldDB" id="A0A226EUW9"/>
<accession>A0A226EUW9</accession>
<comment type="caution">
    <text evidence="2">The sequence shown here is derived from an EMBL/GenBank/DDBJ whole genome shotgun (WGS) entry which is preliminary data.</text>
</comment>
<dbReference type="Proteomes" id="UP000198287">
    <property type="component" value="Unassembled WGS sequence"/>
</dbReference>
<sequence>MPNFIPRFAFLLNIKTNLLHVLLPYKSVTLVDAKKNMPTGIKLKWAKFDVTNFDLNIDKRMKNFARSCLSLRGVHLPISSDKKPLCQDSKYLTPWKIRTDVLLVCEFINRLNLSGYIFSSYKTSSFNFDELSKTFTPSDLFPTGNTKEIGFLIPVDRQGLDFRGILGPIGVKVLIWTLSFAIGLTIFLYQIVQAAVQMRTCGKLISFYTSVELVIRPLLDQCLERLPLNEEFFRYALSPWLFYSLIISEMYRGELVSYLVRPPDVGAPTTFRELGFSNYPVMTLGQAFPSSMTAQVPLHLVINSKSNCSFKIYGPMTPTYFALVKEAQHTGNKVLAKIVSKLEACHGVNIVQNLAVRLQRLAFTGTVLVTEAAGLKAIKSVVSLAAPQKDFKISKETLVNPIYIGVANDLFKPELWDILSHWRDTGLFQYCHKTDWEVRFIRFWSSFSVKPSGMVSDVVNELRELGVHLDIGRRGGNGAIKLNINHVATMLSGCLILEFVSILVWVSEIIASQVEKSGNTVKKYRVELLELQISNS</sequence>
<keyword evidence="1" id="KW-0732">Signal</keyword>
<name>A0A226EUW9_FOLCA</name>
<gene>
    <name evidence="2" type="ORF">Fcan01_00982</name>
</gene>
<dbReference type="EMBL" id="LNIX01000001">
    <property type="protein sequence ID" value="OXA61319.1"/>
    <property type="molecule type" value="Genomic_DNA"/>
</dbReference>